<keyword evidence="1" id="KW-1133">Transmembrane helix</keyword>
<accession>A0A4V1CEN6</accession>
<proteinExistence type="predicted"/>
<protein>
    <submittedName>
        <fullName evidence="2">Uncharacterized protein</fullName>
    </submittedName>
</protein>
<organism evidence="2 3">
    <name type="scientific">Corynebacterium endometrii</name>
    <dbReference type="NCBI Taxonomy" id="2488819"/>
    <lineage>
        <taxon>Bacteria</taxon>
        <taxon>Bacillati</taxon>
        <taxon>Actinomycetota</taxon>
        <taxon>Actinomycetes</taxon>
        <taxon>Mycobacteriales</taxon>
        <taxon>Corynebacteriaceae</taxon>
        <taxon>Corynebacterium</taxon>
    </lineage>
</organism>
<gene>
    <name evidence="2" type="ORF">CENDO_07320</name>
</gene>
<sequence length="194" mass="19921">MVHFEEGAAAIAAAALILPPLALCLASLGLMRTVDNAHPPFNGPFDDNTGLRLRHVAVWSFGTGSVIGAGTVFPVNFEVAVMAGCVTMSIVAGIITWNARKAYAGALMAVAFLGLGATVVELTLMVLVALGGGNFITAEQAAGLGAMWLLYGVPSLVSGLIVAFISTRSQVTEADAVAERQRALDSGNRPSPTP</sequence>
<keyword evidence="1" id="KW-0812">Transmembrane</keyword>
<keyword evidence="1" id="KW-0472">Membrane</keyword>
<dbReference type="Proteomes" id="UP000296352">
    <property type="component" value="Chromosome"/>
</dbReference>
<dbReference type="EMBL" id="CP039247">
    <property type="protein sequence ID" value="QCB28738.1"/>
    <property type="molecule type" value="Genomic_DNA"/>
</dbReference>
<keyword evidence="3" id="KW-1185">Reference proteome</keyword>
<feature type="transmembrane region" description="Helical" evidence="1">
    <location>
        <begin position="79"/>
        <end position="99"/>
    </location>
</feature>
<feature type="transmembrane region" description="Helical" evidence="1">
    <location>
        <begin position="106"/>
        <end position="130"/>
    </location>
</feature>
<dbReference type="AlphaFoldDB" id="A0A4V1CEN6"/>
<dbReference type="KEGG" id="cee:CENDO_07320"/>
<evidence type="ECO:0000256" key="1">
    <source>
        <dbReference type="SAM" id="Phobius"/>
    </source>
</evidence>
<feature type="transmembrane region" description="Helical" evidence="1">
    <location>
        <begin position="142"/>
        <end position="165"/>
    </location>
</feature>
<evidence type="ECO:0000313" key="2">
    <source>
        <dbReference type="EMBL" id="QCB28738.1"/>
    </source>
</evidence>
<evidence type="ECO:0000313" key="3">
    <source>
        <dbReference type="Proteomes" id="UP000296352"/>
    </source>
</evidence>
<reference evidence="2 3" key="1">
    <citation type="submission" date="2019-04" db="EMBL/GenBank/DDBJ databases">
        <title>Corynebacterium endometrii sp. nov., isolated from the uterus of a cow with endometritis.</title>
        <authorList>
            <person name="Ballas P."/>
            <person name="Ruckert C."/>
            <person name="Wagener K."/>
            <person name="Drillich M."/>
            <person name="Kaempfer P."/>
            <person name="Busse H.-J."/>
            <person name="Ehling-Schulz M."/>
        </authorList>
    </citation>
    <scope>NUCLEOTIDE SEQUENCE [LARGE SCALE GENOMIC DNA]</scope>
    <source>
        <strain evidence="2 3">LMM-1653</strain>
    </source>
</reference>
<name>A0A4V1CEN6_9CORY</name>